<keyword evidence="2" id="KW-0175">Coiled coil</keyword>
<protein>
    <submittedName>
        <fullName evidence="5">Uncharacterized protein</fullName>
    </submittedName>
</protein>
<feature type="transmembrane region" description="Helical" evidence="4">
    <location>
        <begin position="711"/>
        <end position="736"/>
    </location>
</feature>
<evidence type="ECO:0000313" key="5">
    <source>
        <dbReference type="EMBL" id="AVM87597.1"/>
    </source>
</evidence>
<name>A0A2P1GNL9_9VIRU</name>
<feature type="transmembrane region" description="Helical" evidence="4">
    <location>
        <begin position="63"/>
        <end position="81"/>
    </location>
</feature>
<feature type="transmembrane region" description="Helical" evidence="4">
    <location>
        <begin position="1084"/>
        <end position="1102"/>
    </location>
</feature>
<evidence type="ECO:0000256" key="4">
    <source>
        <dbReference type="SAM" id="Phobius"/>
    </source>
</evidence>
<feature type="transmembrane region" description="Helical" evidence="4">
    <location>
        <begin position="235"/>
        <end position="254"/>
    </location>
</feature>
<organism evidence="5">
    <name type="scientific">Wenling gobies fish astro-like virus</name>
    <dbReference type="NCBI Taxonomy" id="2116116"/>
    <lineage>
        <taxon>Viruses</taxon>
        <taxon>Riboviria</taxon>
    </lineage>
</organism>
<feature type="transmembrane region" description="Helical" evidence="4">
    <location>
        <begin position="1018"/>
        <end position="1047"/>
    </location>
</feature>
<keyword evidence="1" id="KW-0378">Hydrolase</keyword>
<feature type="transmembrane region" description="Helical" evidence="4">
    <location>
        <begin position="757"/>
        <end position="779"/>
    </location>
</feature>
<accession>A0A2P1GNL9</accession>
<feature type="coiled-coil region" evidence="2">
    <location>
        <begin position="1612"/>
        <end position="1664"/>
    </location>
</feature>
<keyword evidence="4" id="KW-1133">Transmembrane helix</keyword>
<dbReference type="SUPFAM" id="SSF50494">
    <property type="entry name" value="Trypsin-like serine proteases"/>
    <property type="match status" value="1"/>
</dbReference>
<feature type="transmembrane region" description="Helical" evidence="4">
    <location>
        <begin position="121"/>
        <end position="140"/>
    </location>
</feature>
<keyword evidence="4" id="KW-0812">Transmembrane</keyword>
<dbReference type="EMBL" id="MG599877">
    <property type="protein sequence ID" value="AVM87597.1"/>
    <property type="molecule type" value="Genomic_RNA"/>
</dbReference>
<feature type="transmembrane region" description="Helical" evidence="4">
    <location>
        <begin position="442"/>
        <end position="465"/>
    </location>
</feature>
<feature type="transmembrane region" description="Helical" evidence="4">
    <location>
        <begin position="521"/>
        <end position="548"/>
    </location>
</feature>
<feature type="transmembrane region" description="Helical" evidence="4">
    <location>
        <begin position="824"/>
        <end position="850"/>
    </location>
</feature>
<feature type="transmembrane region" description="Helical" evidence="4">
    <location>
        <begin position="260"/>
        <end position="289"/>
    </location>
</feature>
<feature type="transmembrane region" description="Helical" evidence="4">
    <location>
        <begin position="1236"/>
        <end position="1258"/>
    </location>
</feature>
<evidence type="ECO:0000256" key="3">
    <source>
        <dbReference type="SAM" id="MobiDB-lite"/>
    </source>
</evidence>
<feature type="transmembrane region" description="Helical" evidence="4">
    <location>
        <begin position="791"/>
        <end position="812"/>
    </location>
</feature>
<feature type="transmembrane region" description="Helical" evidence="4">
    <location>
        <begin position="1132"/>
        <end position="1149"/>
    </location>
</feature>
<sequence length="2094" mass="236396">MKLLQILILTTVLALSIHASTDNGMFWTCPGDKFDLYFQIRVSYECGPRMCCLLQEWYRQTQLIRPSLVAVLVLAAVASVITDYLRLKQVARLLGAVVMVLFGFLLSSIHCAAMTLTAGHYGADAGLSIFMLTALIILLIKRPSRTLVTIIIIYLIRVHLEPFLQCQHFKSIPKVSARKHTLIYPTTLDCPLTAGTATQWFFSVLMSVLPSSTATIVKYTTDGLTDKQSEAIREYMIVFHAVLLFAVCCVYRDYKVSALGFVVFLAVPVTAATLALTMYASVILCYLGVTRQVQKIDIRTEDHRPMTHDKATPGETLEGHIRGIQLVQPIIPTVRHELRFANPRSWFALLGLSRFPISTARKGANKPIRSAILRYTSWCSQTGSTILCQTVRTMMPDLFRGLRIDVWNRFHLMLLSTDPTAYFYPLRKHRGKITYKVHSKIWNFYGVIVVFMMLMNVIAASPAILMSMITPSAAIIVSRSADYYGALTDNQMDALGQCMYAVQAALLFGVCYVYKCKTVSALSFLTFVLLPITPLTLSVTIVISWHLVVSSHIYVRVASIIMSEFAPRFNPDRPDYSVPAERHPTPQRYANENVPEGVVVSATLSFEQPRSWYAALGFSKFPIRDISALTRPFRQPRIIFSSWCPNTGRTYNIRVIAQLFPEAFRAPVYKIYNKFYRSFIMYNDEPLVTLEPLSLMRTGAMYNVTSRQLNFYGAILVFAMLMNLAAAGPIADAYHWMFPPPPMSMWELYVDVLSRHLTITGVNCLAVSSFITYHIIVWLHSQSKITLTQTLIKNIILLPSFGFNWWLVFWMAIRSIPNHRIRSVLAISAYFVGAPYRVAGAFGLVVGTVLPNAHVNFLDCFGLPSVYDPAHYALEVALLFAFNEAVPLYASRLPQIIVNTVLYGGISKTKAKEFFLKCFNTGEMDSFLGQEGVLPIHNVYRNRALTNVRAAINVSRFSWFGNRVPPVQRGVRYLAQLSNVLNERLPTFRYNLRVTRDALPFSEIRQALITWPRCTMQFLLAFGLWCACSLLVNAHPMVVCVIVFLTLPSAAHATAYLDQWSPTLTWWGPQETPTLFLGYGSYSLNHYCAVVIMLIVCYHVYSVIKSWRWWGPQLCGTWLMILASVLFPYYGFLPQAIASVGFSFFTWYYNMQPVMDLPRAFVIHNLVQVILCAPLHLFQPWELYNFVMHSFDYSSWTLTVAFITFILMTDIYLSGYFAPRLVIIKDIATDRVVKRYYTDTLMGYIFYGTTLLVSPHAYRATASSVIFGWQHIVEKFEKGADPEGVARRLAQNARRTGTEDELIKFVNSGGTDQVPNSLLINTHRHIPLDAVAKVQTPFFWGQGVHVKSGSIKLFITNHHTVNDTKGGIVDKISVKGKDYSLVSHDSESDLAIYNAAPYEGRCAKIGPLKPGTDYVWAGINEEGSFAFVCKIGPKGMNSGIQGNPGDSGSVLFDNAGRAVALKWASQIDGDNILPVNYFVPILGVNQATFPKTAVTATSLLSDTQLDDLCTVPAYLNFVANEGSELRKQLIKARIDEDHAAVAEIMKTLKKVIALGKGLESQRRGDLAIEKARRNERMNSDQNLALREKMNILRADITYLQCQMEDPDLASDISEIQTKMAELMIQKRECEAEIRKLYKERGIDLDDLNKEIAEKGRQIAEIRKQLITEEDHAAIIVLKKDLKQLCDSVKVLVEIINDDVFEIMETRMPKDLSTVQYPIVFQLDNVWHTHLSPDHVIQNNVHPAVDPIVLALGSQYGYARQKHWRKKLQLSTVTHEYWQLLQAKPTSLKHFLRRILGVNEHAIMHLTCPNCSHSFHCSKFDDSNHSCASECAKDIIGQCERHSLTCTANIMLGPNRASINGSSVGHQDGKIACNGYQCNCNSYCVLTVEQFKQLMAGEKKPKLQQWYVVNDKNGTGPFLYMNRRCVDRCVLWQQINASYTLTGGNTDQQRERSESPQRRGRDSSKARGQPIFTPKRVHHNACKCILCDSSREMVPFCLWCNSNAHTTYNCTHAKDSTCPGCTKRINWRERSNESARHQLTTLCCETPTICGVCMVDKHHSSLCSTLMRNAVTKNPDTKPKRFSAEQRKCLSLPDF</sequence>
<dbReference type="GO" id="GO:0016787">
    <property type="term" value="F:hydrolase activity"/>
    <property type="evidence" value="ECO:0007669"/>
    <property type="project" value="UniProtKB-KW"/>
</dbReference>
<keyword evidence="4" id="KW-0472">Membrane</keyword>
<feature type="transmembrane region" description="Helical" evidence="4">
    <location>
        <begin position="93"/>
        <end position="115"/>
    </location>
</feature>
<reference evidence="5" key="1">
    <citation type="journal article" date="2018" name="Nature">
        <title>The evolutionary history of vertebrate RNA viruses.</title>
        <authorList>
            <person name="Shi M."/>
            <person name="Lin X.D."/>
            <person name="Chen X."/>
            <person name="Tian J.H."/>
            <person name="Chen L.J."/>
            <person name="Li K."/>
            <person name="Wang W."/>
            <person name="Eden J.S."/>
            <person name="Shen J.J."/>
            <person name="Liu L."/>
            <person name="Holmes E.C."/>
            <person name="Zhang Y.Z."/>
        </authorList>
    </citation>
    <scope>NUCLEOTIDE SEQUENCE</scope>
    <source>
        <strain evidence="5">XLXMS83193</strain>
    </source>
</reference>
<dbReference type="InterPro" id="IPR009003">
    <property type="entry name" value="Peptidase_S1_PA"/>
</dbReference>
<feature type="compositionally biased region" description="Basic and acidic residues" evidence="3">
    <location>
        <begin position="1947"/>
        <end position="1964"/>
    </location>
</feature>
<feature type="transmembrane region" description="Helical" evidence="4">
    <location>
        <begin position="1193"/>
        <end position="1215"/>
    </location>
</feature>
<feature type="region of interest" description="Disordered" evidence="3">
    <location>
        <begin position="1941"/>
        <end position="1969"/>
    </location>
</feature>
<proteinExistence type="predicted"/>
<evidence type="ECO:0000256" key="2">
    <source>
        <dbReference type="SAM" id="Coils"/>
    </source>
</evidence>
<evidence type="ECO:0000256" key="1">
    <source>
        <dbReference type="ARBA" id="ARBA00022801"/>
    </source>
</evidence>